<evidence type="ECO:0000313" key="3">
    <source>
        <dbReference type="Proteomes" id="UP001287445"/>
    </source>
</evidence>
<dbReference type="RefSeq" id="WP_319076889.1">
    <property type="nucleotide sequence ID" value="NZ_JAWWMZ010000021.1"/>
</dbReference>
<reference evidence="2" key="1">
    <citation type="submission" date="2023-11" db="EMBL/GenBank/DDBJ databases">
        <title>Identification and selenium tolerance of Delftia acidovorans R3-25.</title>
        <authorList>
            <person name="Zhang S."/>
            <person name="Liu Y."/>
            <person name="Guo Y."/>
        </authorList>
    </citation>
    <scope>NUCLEOTIDE SEQUENCE</scope>
    <source>
        <strain evidence="2">R3-25</strain>
    </source>
</reference>
<gene>
    <name evidence="2" type="ORF">SGN30_30695</name>
</gene>
<dbReference type="Pfam" id="PF07511">
    <property type="entry name" value="DUF1525"/>
    <property type="match status" value="1"/>
</dbReference>
<sequence length="142" mass="15532">MKQILATALLSMVAAGAAAQSQATVTSVEVFANSATHVRAQQNPPYAMRVFRLDAMAQVSQQLSIRLPMDEAQAKAYMLQQEANIRARYKDQITNAANGMSLAIHYRLDRLPAIVINRSSVIYGVADVDHAVGLYLQSKGQR</sequence>
<comment type="caution">
    <text evidence="2">The sequence shown here is derived from an EMBL/GenBank/DDBJ whole genome shotgun (WGS) entry which is preliminary data.</text>
</comment>
<evidence type="ECO:0000256" key="1">
    <source>
        <dbReference type="SAM" id="SignalP"/>
    </source>
</evidence>
<proteinExistence type="predicted"/>
<keyword evidence="1" id="KW-0732">Signal</keyword>
<evidence type="ECO:0000313" key="2">
    <source>
        <dbReference type="EMBL" id="MDX4957809.1"/>
    </source>
</evidence>
<organism evidence="2 3">
    <name type="scientific">Delftia acidovorans</name>
    <name type="common">Pseudomonas acidovorans</name>
    <name type="synonym">Comamonas acidovorans</name>
    <dbReference type="NCBI Taxonomy" id="80866"/>
    <lineage>
        <taxon>Bacteria</taxon>
        <taxon>Pseudomonadati</taxon>
        <taxon>Pseudomonadota</taxon>
        <taxon>Betaproteobacteria</taxon>
        <taxon>Burkholderiales</taxon>
        <taxon>Comamonadaceae</taxon>
        <taxon>Delftia</taxon>
    </lineage>
</organism>
<feature type="signal peptide" evidence="1">
    <location>
        <begin position="1"/>
        <end position="23"/>
    </location>
</feature>
<name>A0AAJ2VA86_DELAC</name>
<dbReference type="AlphaFoldDB" id="A0AAJ2VA86"/>
<feature type="chain" id="PRO_5042496118" evidence="1">
    <location>
        <begin position="24"/>
        <end position="142"/>
    </location>
</feature>
<dbReference type="InterPro" id="IPR011090">
    <property type="entry name" value="Integr_conj_element_PFL4709"/>
</dbReference>
<protein>
    <submittedName>
        <fullName evidence="2">TIGR03757 family integrating conjugative element protein</fullName>
    </submittedName>
</protein>
<dbReference type="Proteomes" id="UP001287445">
    <property type="component" value="Unassembled WGS sequence"/>
</dbReference>
<dbReference type="NCBIfam" id="TIGR03757">
    <property type="entry name" value="conj_TIGR03757"/>
    <property type="match status" value="1"/>
</dbReference>
<dbReference type="EMBL" id="JAWWMZ010000021">
    <property type="protein sequence ID" value="MDX4957809.1"/>
    <property type="molecule type" value="Genomic_DNA"/>
</dbReference>
<accession>A0AAJ2VA86</accession>